<keyword evidence="9" id="KW-0966">Cell projection</keyword>
<comment type="subcellular location">
    <subcellularLocation>
        <location evidence="1">Cytoplasm</location>
        <location evidence="1">Cytoskeleton</location>
        <location evidence="1">Flagellum axoneme</location>
    </subcellularLocation>
</comment>
<keyword evidence="5" id="KW-0106">Calcium</keyword>
<dbReference type="KEGG" id="gsh:117353993"/>
<dbReference type="Proteomes" id="UP000515159">
    <property type="component" value="Chromosome 2"/>
</dbReference>
<evidence type="ECO:0000256" key="1">
    <source>
        <dbReference type="ARBA" id="ARBA00004611"/>
    </source>
</evidence>
<keyword evidence="6" id="KW-0282">Flagellum</keyword>
<reference evidence="13" key="1">
    <citation type="submission" date="2025-08" db="UniProtKB">
        <authorList>
            <consortium name="RefSeq"/>
        </authorList>
    </citation>
    <scope>IDENTIFICATION</scope>
</reference>
<evidence type="ECO:0000256" key="10">
    <source>
        <dbReference type="SAM" id="MobiDB-lite"/>
    </source>
</evidence>
<protein>
    <submittedName>
        <fullName evidence="13">EF-hand domain-containing family member B isoform X1</fullName>
    </submittedName>
</protein>
<dbReference type="PANTHER" id="PTHR12086:SF12">
    <property type="entry name" value="EF-HAND DOMAIN-CONTAINING FAMILY MEMBER B"/>
    <property type="match status" value="1"/>
</dbReference>
<feature type="domain" description="EF-hand" evidence="11">
    <location>
        <begin position="328"/>
        <end position="350"/>
    </location>
</feature>
<dbReference type="InterPro" id="IPR018247">
    <property type="entry name" value="EF_Hand_1_Ca_BS"/>
</dbReference>
<evidence type="ECO:0000256" key="4">
    <source>
        <dbReference type="ARBA" id="ARBA00022737"/>
    </source>
</evidence>
<evidence type="ECO:0000256" key="9">
    <source>
        <dbReference type="ARBA" id="ARBA00023273"/>
    </source>
</evidence>
<dbReference type="Gene3D" id="1.10.238.10">
    <property type="entry name" value="EF-hand"/>
    <property type="match status" value="1"/>
</dbReference>
<dbReference type="PANTHER" id="PTHR12086">
    <property type="entry name" value="EF-HAND DOMAIN C-TERMINAL CONTAINING PROTEIN"/>
    <property type="match status" value="1"/>
</dbReference>
<evidence type="ECO:0000313" key="13">
    <source>
        <dbReference type="RefSeq" id="XP_033786559.1"/>
    </source>
</evidence>
<keyword evidence="12" id="KW-1185">Reference proteome</keyword>
<keyword evidence="2" id="KW-0963">Cytoplasm</keyword>
<organism evidence="12 13">
    <name type="scientific">Geotrypetes seraphini</name>
    <name type="common">Gaboon caecilian</name>
    <name type="synonym">Caecilia seraphini</name>
    <dbReference type="NCBI Taxonomy" id="260995"/>
    <lineage>
        <taxon>Eukaryota</taxon>
        <taxon>Metazoa</taxon>
        <taxon>Chordata</taxon>
        <taxon>Craniata</taxon>
        <taxon>Vertebrata</taxon>
        <taxon>Euteleostomi</taxon>
        <taxon>Amphibia</taxon>
        <taxon>Gymnophiona</taxon>
        <taxon>Geotrypetes</taxon>
    </lineage>
</organism>
<evidence type="ECO:0000256" key="3">
    <source>
        <dbReference type="ARBA" id="ARBA00022723"/>
    </source>
</evidence>
<feature type="region of interest" description="Disordered" evidence="10">
    <location>
        <begin position="434"/>
        <end position="456"/>
    </location>
</feature>
<evidence type="ECO:0000259" key="11">
    <source>
        <dbReference type="PROSITE" id="PS50222"/>
    </source>
</evidence>
<dbReference type="RefSeq" id="XP_033786559.1">
    <property type="nucleotide sequence ID" value="XM_033930668.1"/>
</dbReference>
<dbReference type="CDD" id="cd00051">
    <property type="entry name" value="EFh"/>
    <property type="match status" value="1"/>
</dbReference>
<name>A0A6P8PRQ6_GEOSA</name>
<sequence>MMDLKPVYTGKFKERFPDIRPAGKLFPMTGSAAACLFHPRTFTPSLVEKYLVVRRPKITERRVWHGRANEPGFESEMTHGICTKHFLTAGMQINPEPTTLYQQKLIDKMESIYLSHKEAPVGTSHDQIPSFPEGTKVYELTFGNPSERGIPAGELVNPPKTSKEVHDESEIGHELYIMSHNDYNVGEKKDRKYDWSKCKTDTFGLPTPCFHDGRLTSKTLHWLHDLQMKKAAQLVSKRVDDFRERFQPQIGKVLDPIADTLNVPLDHTFGIPIIPDDYGVAEILRYKAPNSFLYGQDRYRAVLSTVRQHLKNICFHDFDKLLEAFRHDKNKDGKISRDELKNVCEYFNLELYPELLDAVLEYCSVDEDGLIDFMLFTNFINWKKKVSAEDLAETIFARGCKSTKGDEVQKYKESTKGDEEVKLTDTKVANTLDFLEKEEDNSEETPKSLTKPSDQARNHFRTTSSAINGVVGGFPTARYKMGGIPSIRTDIPVPRVRRLNDKTSYGDEANAFGLLSPSVFSQKGIHESDFFESRSKEEVAEIFRNVGVNIPDDTFETVWKLAAQRHPKREVCVETFRNVLDEIQASSLRAI</sequence>
<feature type="compositionally biased region" description="Polar residues" evidence="10">
    <location>
        <begin position="447"/>
        <end position="456"/>
    </location>
</feature>
<evidence type="ECO:0000256" key="8">
    <source>
        <dbReference type="ARBA" id="ARBA00023212"/>
    </source>
</evidence>
<keyword evidence="8" id="KW-0206">Cytoskeleton</keyword>
<proteinExistence type="predicted"/>
<accession>A0A6P8PRQ6</accession>
<dbReference type="InParanoid" id="A0A6P8PRQ6"/>
<evidence type="ECO:0000256" key="2">
    <source>
        <dbReference type="ARBA" id="ARBA00022490"/>
    </source>
</evidence>
<dbReference type="GeneID" id="117353993"/>
<evidence type="ECO:0000256" key="6">
    <source>
        <dbReference type="ARBA" id="ARBA00022846"/>
    </source>
</evidence>
<keyword evidence="3" id="KW-0479">Metal-binding</keyword>
<dbReference type="PROSITE" id="PS00018">
    <property type="entry name" value="EF_HAND_1"/>
    <property type="match status" value="1"/>
</dbReference>
<dbReference type="FunCoup" id="A0A6P8PRQ6">
    <property type="interactions" value="37"/>
</dbReference>
<evidence type="ECO:0000256" key="5">
    <source>
        <dbReference type="ARBA" id="ARBA00022837"/>
    </source>
</evidence>
<dbReference type="InterPro" id="IPR057428">
    <property type="entry name" value="EFHB_EF-hand_C"/>
</dbReference>
<dbReference type="InterPro" id="IPR011992">
    <property type="entry name" value="EF-hand-dom_pair"/>
</dbReference>
<dbReference type="Pfam" id="PF25325">
    <property type="entry name" value="EF-hand_EFHB_C"/>
    <property type="match status" value="1"/>
</dbReference>
<keyword evidence="7" id="KW-0969">Cilium</keyword>
<dbReference type="OrthoDB" id="2096280at2759"/>
<gene>
    <name evidence="13" type="primary">EFHB</name>
</gene>
<dbReference type="PROSITE" id="PS51257">
    <property type="entry name" value="PROKAR_LIPOPROTEIN"/>
    <property type="match status" value="1"/>
</dbReference>
<dbReference type="AlphaFoldDB" id="A0A6P8PRQ6"/>
<dbReference type="InterPro" id="IPR040193">
    <property type="entry name" value="EFHC1/EFHC2/EFHB"/>
</dbReference>
<dbReference type="GO" id="GO:0005509">
    <property type="term" value="F:calcium ion binding"/>
    <property type="evidence" value="ECO:0007669"/>
    <property type="project" value="InterPro"/>
</dbReference>
<keyword evidence="4" id="KW-0677">Repeat</keyword>
<dbReference type="SUPFAM" id="SSF47473">
    <property type="entry name" value="EF-hand"/>
    <property type="match status" value="1"/>
</dbReference>
<dbReference type="CTD" id="151651"/>
<dbReference type="PROSITE" id="PS50222">
    <property type="entry name" value="EF_HAND_2"/>
    <property type="match status" value="1"/>
</dbReference>
<dbReference type="InterPro" id="IPR002048">
    <property type="entry name" value="EF_hand_dom"/>
</dbReference>
<evidence type="ECO:0000313" key="12">
    <source>
        <dbReference type="Proteomes" id="UP000515159"/>
    </source>
</evidence>
<evidence type="ECO:0000256" key="7">
    <source>
        <dbReference type="ARBA" id="ARBA00023069"/>
    </source>
</evidence>